<evidence type="ECO:0000256" key="3">
    <source>
        <dbReference type="ARBA" id="ARBA00022777"/>
    </source>
</evidence>
<keyword evidence="4" id="KW-0067">ATP-binding</keyword>
<keyword evidence="7" id="KW-1185">Reference proteome</keyword>
<reference evidence="6 7" key="1">
    <citation type="submission" date="2017-11" db="EMBL/GenBank/DDBJ databases">
        <title>Draft genome sequence of magnetotactic bacterium Magnetospirillum kuznetsovii LBB-42.</title>
        <authorList>
            <person name="Grouzdev D.S."/>
            <person name="Rysina M.S."/>
            <person name="Baslerov R.V."/>
            <person name="Koziaeva V."/>
        </authorList>
    </citation>
    <scope>NUCLEOTIDE SEQUENCE [LARGE SCALE GENOMIC DNA]</scope>
    <source>
        <strain evidence="6 7">LBB-42</strain>
    </source>
</reference>
<dbReference type="EMBL" id="PGTO01000014">
    <property type="protein sequence ID" value="RAU20962.1"/>
    <property type="molecule type" value="Genomic_DNA"/>
</dbReference>
<evidence type="ECO:0000256" key="4">
    <source>
        <dbReference type="ARBA" id="ARBA00022840"/>
    </source>
</evidence>
<feature type="domain" description="Protein kinase" evidence="5">
    <location>
        <begin position="7"/>
        <end position="276"/>
    </location>
</feature>
<evidence type="ECO:0000256" key="1">
    <source>
        <dbReference type="ARBA" id="ARBA00022679"/>
    </source>
</evidence>
<dbReference type="OrthoDB" id="9801841at2"/>
<dbReference type="InterPro" id="IPR000719">
    <property type="entry name" value="Prot_kinase_dom"/>
</dbReference>
<evidence type="ECO:0000313" key="6">
    <source>
        <dbReference type="EMBL" id="RAU20962.1"/>
    </source>
</evidence>
<dbReference type="GO" id="GO:0005524">
    <property type="term" value="F:ATP binding"/>
    <property type="evidence" value="ECO:0007669"/>
    <property type="project" value="UniProtKB-KW"/>
</dbReference>
<keyword evidence="2" id="KW-0547">Nucleotide-binding</keyword>
<name>A0A364NV74_9PROT</name>
<dbReference type="Pfam" id="PF00069">
    <property type="entry name" value="Pkinase"/>
    <property type="match status" value="1"/>
</dbReference>
<organism evidence="6 7">
    <name type="scientific">Paramagnetospirillum kuznetsovii</name>
    <dbReference type="NCBI Taxonomy" id="2053833"/>
    <lineage>
        <taxon>Bacteria</taxon>
        <taxon>Pseudomonadati</taxon>
        <taxon>Pseudomonadota</taxon>
        <taxon>Alphaproteobacteria</taxon>
        <taxon>Rhodospirillales</taxon>
        <taxon>Magnetospirillaceae</taxon>
        <taxon>Paramagnetospirillum</taxon>
    </lineage>
</organism>
<dbReference type="SUPFAM" id="SSF56112">
    <property type="entry name" value="Protein kinase-like (PK-like)"/>
    <property type="match status" value="1"/>
</dbReference>
<sequence length="297" mass="32655">METIGPYRVRRPLIQSPFARLVLATDEQLERDVVIKVFAVDAAQPEPPFDAREWRRRFMMEGRIMARLDHPNLLGIYETATDESGQPYHVLPFMRTNLPRLIGLDLHDDELADATALELPKSLPPDEVVRILRQVLAGLVHLHANGAVHRDVKASNVLLSARENGLARLCDFGMTKFGTGPDIPPGAWIGTLDYISPEQRRDAGSVTDRTDVYSAGVLAWRMLTGRLPGPTPPPLADMVPGLKPHLVGVITAAMAEDPLMRPNAQQFLHGLAEPVTRSITVKVPPTEVSPPVLPAVP</sequence>
<proteinExistence type="predicted"/>
<accession>A0A364NV74</accession>
<dbReference type="AlphaFoldDB" id="A0A364NV74"/>
<dbReference type="PANTHER" id="PTHR43289">
    <property type="entry name" value="MITOGEN-ACTIVATED PROTEIN KINASE KINASE KINASE 20-RELATED"/>
    <property type="match status" value="1"/>
</dbReference>
<dbReference type="Gene3D" id="1.10.510.10">
    <property type="entry name" value="Transferase(Phosphotransferase) domain 1"/>
    <property type="match status" value="1"/>
</dbReference>
<comment type="caution">
    <text evidence="6">The sequence shown here is derived from an EMBL/GenBank/DDBJ whole genome shotgun (WGS) entry which is preliminary data.</text>
</comment>
<dbReference type="GO" id="GO:0004674">
    <property type="term" value="F:protein serine/threonine kinase activity"/>
    <property type="evidence" value="ECO:0007669"/>
    <property type="project" value="TreeGrafter"/>
</dbReference>
<dbReference type="InterPro" id="IPR011009">
    <property type="entry name" value="Kinase-like_dom_sf"/>
</dbReference>
<dbReference type="Gene3D" id="3.30.200.20">
    <property type="entry name" value="Phosphorylase Kinase, domain 1"/>
    <property type="match status" value="1"/>
</dbReference>
<evidence type="ECO:0000256" key="2">
    <source>
        <dbReference type="ARBA" id="ARBA00022741"/>
    </source>
</evidence>
<dbReference type="Proteomes" id="UP000251075">
    <property type="component" value="Unassembled WGS sequence"/>
</dbReference>
<dbReference type="PANTHER" id="PTHR43289:SF6">
    <property type="entry name" value="SERINE_THREONINE-PROTEIN KINASE NEKL-3"/>
    <property type="match status" value="1"/>
</dbReference>
<dbReference type="PROSITE" id="PS50011">
    <property type="entry name" value="PROTEIN_KINASE_DOM"/>
    <property type="match status" value="1"/>
</dbReference>
<keyword evidence="1" id="KW-0808">Transferase</keyword>
<keyword evidence="3" id="KW-0418">Kinase</keyword>
<evidence type="ECO:0000259" key="5">
    <source>
        <dbReference type="PROSITE" id="PS50011"/>
    </source>
</evidence>
<gene>
    <name evidence="6" type="ORF">CU669_15325</name>
</gene>
<dbReference type="CDD" id="cd14014">
    <property type="entry name" value="STKc_PknB_like"/>
    <property type="match status" value="1"/>
</dbReference>
<dbReference type="SMART" id="SM00220">
    <property type="entry name" value="S_TKc"/>
    <property type="match status" value="1"/>
</dbReference>
<dbReference type="RefSeq" id="WP_112146272.1">
    <property type="nucleotide sequence ID" value="NZ_PGTO01000014.1"/>
</dbReference>
<protein>
    <recommendedName>
        <fullName evidence="5">Protein kinase domain-containing protein</fullName>
    </recommendedName>
</protein>
<evidence type="ECO:0000313" key="7">
    <source>
        <dbReference type="Proteomes" id="UP000251075"/>
    </source>
</evidence>